<sequence>MNEHANILVTKLEKHVDQEAFNCVFSITLCALDIICETAMGKNIGAQSNGDSEYVRAVYRMSDMIHRRIKMPWFWLDLLYLMFKEGWEHKRGLKILHTFTNNGHDTTAAAINWTLYLLGYYPEVQKKVDNELDEIFGKSDRLATLEDLKKLKYLECVIKETLRLFPSVPFFARKITENCEVAGYKVWKGTEAVIIPYALHRDPKHFPDPEEFRPERFFPENSQGRHPYCYVPFSAGPRNCIGQKFAMMEEKTILSCVLRHFWVESNQKREELGLSGDLILRPTNGIWIKLKRRNTDKS</sequence>
<evidence type="ECO:0000256" key="6">
    <source>
        <dbReference type="PIRSR" id="PIRSR602401-1"/>
    </source>
</evidence>
<feature type="binding site" description="axial binding residue" evidence="6">
    <location>
        <position position="240"/>
    </location>
    <ligand>
        <name>heme</name>
        <dbReference type="ChEBI" id="CHEBI:30413"/>
    </ligand>
    <ligandPart>
        <name>Fe</name>
        <dbReference type="ChEBI" id="CHEBI:18248"/>
    </ligandPart>
</feature>
<dbReference type="GO" id="GO:0005506">
    <property type="term" value="F:iron ion binding"/>
    <property type="evidence" value="ECO:0007669"/>
    <property type="project" value="InterPro"/>
</dbReference>
<dbReference type="InParanoid" id="A0A1S3FSR0"/>
<dbReference type="AlphaFoldDB" id="A0A1S3FSR0"/>
<evidence type="ECO:0000256" key="5">
    <source>
        <dbReference type="ARBA" id="ARBA00023033"/>
    </source>
</evidence>
<dbReference type="SUPFAM" id="SSF48264">
    <property type="entry name" value="Cytochrome P450"/>
    <property type="match status" value="1"/>
</dbReference>
<evidence type="ECO:0000256" key="2">
    <source>
        <dbReference type="ARBA" id="ARBA00022617"/>
    </source>
</evidence>
<name>A0A1S3FSR0_DIPOR</name>
<dbReference type="STRING" id="10020.ENSDORP00000004358"/>
<comment type="similarity">
    <text evidence="1 7">Belongs to the cytochrome P450 family.</text>
</comment>
<evidence type="ECO:0000256" key="3">
    <source>
        <dbReference type="ARBA" id="ARBA00022723"/>
    </source>
</evidence>
<dbReference type="OrthoDB" id="1470350at2759"/>
<proteinExistence type="inferred from homology"/>
<accession>A0A1S3FSR0</accession>
<comment type="cofactor">
    <cofactor evidence="6">
        <name>heme</name>
        <dbReference type="ChEBI" id="CHEBI:30413"/>
    </cofactor>
</comment>
<dbReference type="GO" id="GO:0004497">
    <property type="term" value="F:monooxygenase activity"/>
    <property type="evidence" value="ECO:0007669"/>
    <property type="project" value="UniProtKB-KW"/>
</dbReference>
<dbReference type="KEGG" id="dord:105991323"/>
<organism evidence="8 9">
    <name type="scientific">Dipodomys ordii</name>
    <name type="common">Ord's kangaroo rat</name>
    <dbReference type="NCBI Taxonomy" id="10020"/>
    <lineage>
        <taxon>Eukaryota</taxon>
        <taxon>Metazoa</taxon>
        <taxon>Chordata</taxon>
        <taxon>Craniata</taxon>
        <taxon>Vertebrata</taxon>
        <taxon>Euteleostomi</taxon>
        <taxon>Mammalia</taxon>
        <taxon>Eutheria</taxon>
        <taxon>Euarchontoglires</taxon>
        <taxon>Glires</taxon>
        <taxon>Rodentia</taxon>
        <taxon>Castorimorpha</taxon>
        <taxon>Heteromyidae</taxon>
        <taxon>Dipodomyinae</taxon>
        <taxon>Dipodomys</taxon>
    </lineage>
</organism>
<dbReference type="PANTHER" id="PTHR24291:SF193">
    <property type="entry name" value="CYTOCHROME P450 4V2"/>
    <property type="match status" value="1"/>
</dbReference>
<keyword evidence="8" id="KW-1185">Reference proteome</keyword>
<keyword evidence="3 6" id="KW-0479">Metal-binding</keyword>
<reference evidence="9" key="1">
    <citation type="submission" date="2025-08" db="UniProtKB">
        <authorList>
            <consortium name="RefSeq"/>
        </authorList>
    </citation>
    <scope>IDENTIFICATION</scope>
    <source>
        <tissue evidence="9">Kidney</tissue>
    </source>
</reference>
<dbReference type="GO" id="GO:0016705">
    <property type="term" value="F:oxidoreductase activity, acting on paired donors, with incorporation or reduction of molecular oxygen"/>
    <property type="evidence" value="ECO:0007669"/>
    <property type="project" value="InterPro"/>
</dbReference>
<dbReference type="InterPro" id="IPR017972">
    <property type="entry name" value="Cyt_P450_CS"/>
</dbReference>
<dbReference type="Pfam" id="PF00067">
    <property type="entry name" value="p450"/>
    <property type="match status" value="1"/>
</dbReference>
<dbReference type="InterPro" id="IPR001128">
    <property type="entry name" value="Cyt_P450"/>
</dbReference>
<dbReference type="InterPro" id="IPR002401">
    <property type="entry name" value="Cyt_P450_E_grp-I"/>
</dbReference>
<protein>
    <submittedName>
        <fullName evidence="9">Cytochrome P450 4V2</fullName>
    </submittedName>
</protein>
<dbReference type="InterPro" id="IPR050196">
    <property type="entry name" value="Cytochrome_P450_Monoox"/>
</dbReference>
<keyword evidence="7" id="KW-0560">Oxidoreductase</keyword>
<dbReference type="PRINTS" id="PR00385">
    <property type="entry name" value="P450"/>
</dbReference>
<dbReference type="FunCoup" id="A0A1S3FSR0">
    <property type="interactions" value="478"/>
</dbReference>
<evidence type="ECO:0000256" key="1">
    <source>
        <dbReference type="ARBA" id="ARBA00010617"/>
    </source>
</evidence>
<gene>
    <name evidence="9" type="primary">LOC105991323</name>
</gene>
<keyword evidence="4 6" id="KW-0408">Iron</keyword>
<dbReference type="PRINTS" id="PR00463">
    <property type="entry name" value="EP450I"/>
</dbReference>
<dbReference type="GeneID" id="105991323"/>
<dbReference type="Gene3D" id="1.10.630.10">
    <property type="entry name" value="Cytochrome P450"/>
    <property type="match status" value="2"/>
</dbReference>
<evidence type="ECO:0000256" key="7">
    <source>
        <dbReference type="RuleBase" id="RU000461"/>
    </source>
</evidence>
<evidence type="ECO:0000256" key="4">
    <source>
        <dbReference type="ARBA" id="ARBA00023004"/>
    </source>
</evidence>
<dbReference type="GO" id="GO:0020037">
    <property type="term" value="F:heme binding"/>
    <property type="evidence" value="ECO:0007669"/>
    <property type="project" value="InterPro"/>
</dbReference>
<evidence type="ECO:0000313" key="9">
    <source>
        <dbReference type="RefSeq" id="XP_012879400.1"/>
    </source>
</evidence>
<dbReference type="Proteomes" id="UP000081671">
    <property type="component" value="Unplaced"/>
</dbReference>
<dbReference type="InterPro" id="IPR036396">
    <property type="entry name" value="Cyt_P450_sf"/>
</dbReference>
<dbReference type="PROSITE" id="PS00086">
    <property type="entry name" value="CYTOCHROME_P450"/>
    <property type="match status" value="1"/>
</dbReference>
<keyword evidence="5 7" id="KW-0503">Monooxygenase</keyword>
<evidence type="ECO:0000313" key="8">
    <source>
        <dbReference type="Proteomes" id="UP000081671"/>
    </source>
</evidence>
<keyword evidence="2 6" id="KW-0349">Heme</keyword>
<dbReference type="PANTHER" id="PTHR24291">
    <property type="entry name" value="CYTOCHROME P450 FAMILY 4"/>
    <property type="match status" value="1"/>
</dbReference>
<dbReference type="RefSeq" id="XP_012879400.1">
    <property type="nucleotide sequence ID" value="XM_013023946.1"/>
</dbReference>